<protein>
    <submittedName>
        <fullName evidence="1">Uncharacterized protein</fullName>
    </submittedName>
</protein>
<reference evidence="1 2" key="1">
    <citation type="submission" date="2019-08" db="EMBL/GenBank/DDBJ databases">
        <title>Genomic characterization of a novel candidate phylum (ARYD3) from a high temperature, high salinity tertiary oil reservoir in north central Oklahoma, USA.</title>
        <authorList>
            <person name="Youssef N.H."/>
            <person name="Yadav A."/>
            <person name="Elshahed M.S."/>
        </authorList>
    </citation>
    <scope>NUCLEOTIDE SEQUENCE [LARGE SCALE GENOMIC DNA]</scope>
    <source>
        <strain evidence="1">ARYD1</strain>
    </source>
</reference>
<gene>
    <name evidence="1" type="ORF">FXF49_09015</name>
</gene>
<proteinExistence type="predicted"/>
<dbReference type="EMBL" id="VSIV01000236">
    <property type="protein sequence ID" value="TYB32919.1"/>
    <property type="molecule type" value="Genomic_DNA"/>
</dbReference>
<sequence>MTLIKDPVKKIVCGLFGDMCKNNLPCLFCEINRALRSVEKSLYEHYKKSHIEYSPLDFQEFIL</sequence>
<evidence type="ECO:0000313" key="1">
    <source>
        <dbReference type="EMBL" id="TYB32919.1"/>
    </source>
</evidence>
<accession>A0A5D0MQB2</accession>
<dbReference type="AlphaFoldDB" id="A0A5D0MQB2"/>
<name>A0A5D0MQB2_FLESI</name>
<organism evidence="1 2">
    <name type="scientific">Flexistipes sinusarabici</name>
    <dbReference type="NCBI Taxonomy" id="2352"/>
    <lineage>
        <taxon>Bacteria</taxon>
        <taxon>Pseudomonadati</taxon>
        <taxon>Deferribacterota</taxon>
        <taxon>Deferribacteres</taxon>
        <taxon>Deferribacterales</taxon>
        <taxon>Flexistipitaceae</taxon>
        <taxon>Flexistipes</taxon>
    </lineage>
</organism>
<comment type="caution">
    <text evidence="1">The sequence shown here is derived from an EMBL/GenBank/DDBJ whole genome shotgun (WGS) entry which is preliminary data.</text>
</comment>
<evidence type="ECO:0000313" key="2">
    <source>
        <dbReference type="Proteomes" id="UP000323337"/>
    </source>
</evidence>
<dbReference type="Proteomes" id="UP000323337">
    <property type="component" value="Unassembled WGS sequence"/>
</dbReference>
<dbReference type="RefSeq" id="WP_303701575.1">
    <property type="nucleotide sequence ID" value="NZ_VSIV01000236.1"/>
</dbReference>